<evidence type="ECO:0000256" key="1">
    <source>
        <dbReference type="SAM" id="Coils"/>
    </source>
</evidence>
<organism evidence="2">
    <name type="scientific">Faucicola osloensis</name>
    <name type="common">Moraxella osloensis</name>
    <dbReference type="NCBI Taxonomy" id="34062"/>
    <lineage>
        <taxon>Bacteria</taxon>
        <taxon>Pseudomonadati</taxon>
        <taxon>Pseudomonadota</taxon>
        <taxon>Gammaproteobacteria</taxon>
        <taxon>Moraxellales</taxon>
        <taxon>Moraxellaceae</taxon>
        <taxon>Faucicola</taxon>
    </lineage>
</organism>
<proteinExistence type="predicted"/>
<feature type="coiled-coil region" evidence="1">
    <location>
        <begin position="22"/>
        <end position="49"/>
    </location>
</feature>
<comment type="caution">
    <text evidence="2">The sequence shown here is derived from an EMBL/GenBank/DDBJ whole genome shotgun (WGS) entry which is preliminary data.</text>
</comment>
<sequence>MAVHLISGRDIMEAFAASFTEQQNTNNELEQLKNEIISLEGEIEDLDSRILTRLRNFKPTKKLFESSEAFNERWLHEQELLFRLDNQDLKEKSELEQKIKALKSQLESIVNSEEMVQPTTNNNRKDF</sequence>
<feature type="coiled-coil region" evidence="1">
    <location>
        <begin position="85"/>
        <end position="112"/>
    </location>
</feature>
<reference evidence="2" key="1">
    <citation type="submission" date="2019-04" db="EMBL/GenBank/DDBJ databases">
        <title>Moraxella osloensis CCUG 73412, isolated from corneal scrapings as causative agent of keratitis.</title>
        <authorList>
            <person name="Connolly G."/>
            <person name="Jaen-Luchoro D."/>
            <person name="Pinyeiro-Iglesias B."/>
            <person name="Curry A."/>
            <person name="Knowles S."/>
            <person name="Moore E.R.B."/>
        </authorList>
    </citation>
    <scope>NUCLEOTIDE SEQUENCE</scope>
    <source>
        <strain evidence="2">CCUG 73412</strain>
    </source>
</reference>
<protein>
    <submittedName>
        <fullName evidence="2">Uncharacterized protein</fullName>
    </submittedName>
</protein>
<evidence type="ECO:0000313" key="2">
    <source>
        <dbReference type="EMBL" id="MDI4510965.1"/>
    </source>
</evidence>
<name>A0AAW6TK05_FAUOS</name>
<gene>
    <name evidence="2" type="ORF">E6P75_12265</name>
</gene>
<dbReference type="AlphaFoldDB" id="A0AAW6TK05"/>
<keyword evidence="1" id="KW-0175">Coiled coil</keyword>
<dbReference type="EMBL" id="SSCJ01000018">
    <property type="protein sequence ID" value="MDI4510965.1"/>
    <property type="molecule type" value="Genomic_DNA"/>
</dbReference>
<accession>A0AAW6TK05</accession>